<proteinExistence type="predicted"/>
<evidence type="ECO:0000313" key="2">
    <source>
        <dbReference type="Proteomes" id="UP000307507"/>
    </source>
</evidence>
<comment type="caution">
    <text evidence="1">The sequence shown here is derived from an EMBL/GenBank/DDBJ whole genome shotgun (WGS) entry which is preliminary data.</text>
</comment>
<reference evidence="1 2" key="1">
    <citation type="submission" date="2019-04" db="EMBL/GenBank/DDBJ databases">
        <title>Flavobacterium sp. nov. isolated from construction timber.</title>
        <authorList>
            <person name="Lin S.-Y."/>
            <person name="Chang C.-T."/>
            <person name="Young C.-C."/>
        </authorList>
    </citation>
    <scope>NUCLEOTIDE SEQUENCE [LARGE SCALE GENOMIC DNA]</scope>
    <source>
        <strain evidence="1 2">CC-CTC003</strain>
    </source>
</reference>
<accession>A0A4S4A451</accession>
<dbReference type="RefSeq" id="WP_136401753.1">
    <property type="nucleotide sequence ID" value="NZ_SSNZ01000001.1"/>
</dbReference>
<evidence type="ECO:0000313" key="1">
    <source>
        <dbReference type="EMBL" id="THF53230.1"/>
    </source>
</evidence>
<name>A0A4S4A451_9FLAO</name>
<dbReference type="OrthoDB" id="5351532at2"/>
<organism evidence="1 2">
    <name type="scientific">Flavobacterium supellecticarium</name>
    <dbReference type="NCBI Taxonomy" id="2565924"/>
    <lineage>
        <taxon>Bacteria</taxon>
        <taxon>Pseudomonadati</taxon>
        <taxon>Bacteroidota</taxon>
        <taxon>Flavobacteriia</taxon>
        <taxon>Flavobacteriales</taxon>
        <taxon>Flavobacteriaceae</taxon>
        <taxon>Flavobacterium</taxon>
    </lineage>
</organism>
<dbReference type="AlphaFoldDB" id="A0A4S4A451"/>
<gene>
    <name evidence="1" type="ORF">E6C50_03240</name>
</gene>
<keyword evidence="2" id="KW-1185">Reference proteome</keyword>
<sequence>MPIVKLDGGVVDEKWEGLPFTFMLQNVDVDRIDFKLEEGKYKLLTPLKLRKLEEYDKSDVKREYLQTTADKVEELDYKRVDRYSKDGLLQHSGSFSLDPNRRIAYSYVTINGVPMPVTKTIQYFLGNGEWLDSEIFTYDYDSDGFLDKTTTNQPARDITITEKIVYKKTRKGFTASKELAPHHLPVVDKESGYVYTRLPFSAVFKESETDWNVTIGGRYIIGKEKENRLAAQGELIHLHAFNHFYDMNSGLLKYTCEIENQREIPVKVNWKDELPDTIEYTFSCSEKNDNWSLNYLEKTEKKVIIEQWGNKHTIEHLGNEIQVTSENRFGTGHFMLSGHYTLQQVIMMIRTQSYLWCDDFEQQRISDRVMTPGYTNPVLFNFVYTTTENAIERVVQEVKIKENETEGKLRLGKPNWVQSNETPRDPDGKKMEFVAQLDHSNMFGTLYLFYSEKHQLISQVFQCS</sequence>
<dbReference type="Proteomes" id="UP000307507">
    <property type="component" value="Unassembled WGS sequence"/>
</dbReference>
<dbReference type="EMBL" id="SSNZ01000001">
    <property type="protein sequence ID" value="THF53230.1"/>
    <property type="molecule type" value="Genomic_DNA"/>
</dbReference>
<protein>
    <submittedName>
        <fullName evidence="1">Uncharacterized protein</fullName>
    </submittedName>
</protein>